<dbReference type="Proteomes" id="UP000243106">
    <property type="component" value="Unassembled WGS sequence"/>
</dbReference>
<keyword evidence="2" id="KW-1185">Reference proteome</keyword>
<dbReference type="EMBL" id="FOXV01000004">
    <property type="protein sequence ID" value="SFQ37601.1"/>
    <property type="molecule type" value="Genomic_DNA"/>
</dbReference>
<organism evidence="1 2">
    <name type="scientific">Roseivivax halotolerans</name>
    <dbReference type="NCBI Taxonomy" id="93684"/>
    <lineage>
        <taxon>Bacteria</taxon>
        <taxon>Pseudomonadati</taxon>
        <taxon>Pseudomonadota</taxon>
        <taxon>Alphaproteobacteria</taxon>
        <taxon>Rhodobacterales</taxon>
        <taxon>Roseobacteraceae</taxon>
        <taxon>Roseivivax</taxon>
    </lineage>
</organism>
<dbReference type="STRING" id="93684.SAMN05421853_104257"/>
<dbReference type="RefSeq" id="WP_172974939.1">
    <property type="nucleotide sequence ID" value="NZ_FOXV01000004.1"/>
</dbReference>
<evidence type="ECO:0000313" key="1">
    <source>
        <dbReference type="EMBL" id="SFQ37601.1"/>
    </source>
</evidence>
<accession>A0A1I5Y029</accession>
<evidence type="ECO:0000313" key="2">
    <source>
        <dbReference type="Proteomes" id="UP000243106"/>
    </source>
</evidence>
<protein>
    <submittedName>
        <fullName evidence="1">Uncharacterized protein</fullName>
    </submittedName>
</protein>
<sequence length="47" mass="5361">MKPQRRFIQSILKSAEKMDTPLPWQRGATRAAAIARRSEKAPVLKRA</sequence>
<proteinExistence type="predicted"/>
<reference evidence="2" key="1">
    <citation type="submission" date="2016-10" db="EMBL/GenBank/DDBJ databases">
        <authorList>
            <person name="Varghese N."/>
            <person name="Submissions S."/>
        </authorList>
    </citation>
    <scope>NUCLEOTIDE SEQUENCE [LARGE SCALE GENOMIC DNA]</scope>
    <source>
        <strain evidence="2">JCM 10271</strain>
    </source>
</reference>
<dbReference type="AlphaFoldDB" id="A0A1I5Y029"/>
<name>A0A1I5Y029_9RHOB</name>
<gene>
    <name evidence="1" type="ORF">SAMN05421853_104257</name>
</gene>